<evidence type="ECO:0000256" key="2">
    <source>
        <dbReference type="SAM" id="Phobius"/>
    </source>
</evidence>
<organism evidence="3 4">
    <name type="scientific">Lophium mytilinum</name>
    <dbReference type="NCBI Taxonomy" id="390894"/>
    <lineage>
        <taxon>Eukaryota</taxon>
        <taxon>Fungi</taxon>
        <taxon>Dikarya</taxon>
        <taxon>Ascomycota</taxon>
        <taxon>Pezizomycotina</taxon>
        <taxon>Dothideomycetes</taxon>
        <taxon>Pleosporomycetidae</taxon>
        <taxon>Mytilinidiales</taxon>
        <taxon>Mytilinidiaceae</taxon>
        <taxon>Lophium</taxon>
    </lineage>
</organism>
<feature type="region of interest" description="Disordered" evidence="1">
    <location>
        <begin position="1"/>
        <end position="24"/>
    </location>
</feature>
<reference evidence="3" key="1">
    <citation type="journal article" date="2020" name="Stud. Mycol.">
        <title>101 Dothideomycetes genomes: a test case for predicting lifestyles and emergence of pathogens.</title>
        <authorList>
            <person name="Haridas S."/>
            <person name="Albert R."/>
            <person name="Binder M."/>
            <person name="Bloem J."/>
            <person name="Labutti K."/>
            <person name="Salamov A."/>
            <person name="Andreopoulos B."/>
            <person name="Baker S."/>
            <person name="Barry K."/>
            <person name="Bills G."/>
            <person name="Bluhm B."/>
            <person name="Cannon C."/>
            <person name="Castanera R."/>
            <person name="Culley D."/>
            <person name="Daum C."/>
            <person name="Ezra D."/>
            <person name="Gonzalez J."/>
            <person name="Henrissat B."/>
            <person name="Kuo A."/>
            <person name="Liang C."/>
            <person name="Lipzen A."/>
            <person name="Lutzoni F."/>
            <person name="Magnuson J."/>
            <person name="Mondo S."/>
            <person name="Nolan M."/>
            <person name="Ohm R."/>
            <person name="Pangilinan J."/>
            <person name="Park H.-J."/>
            <person name="Ramirez L."/>
            <person name="Alfaro M."/>
            <person name="Sun H."/>
            <person name="Tritt A."/>
            <person name="Yoshinaga Y."/>
            <person name="Zwiers L.-H."/>
            <person name="Turgeon B."/>
            <person name="Goodwin S."/>
            <person name="Spatafora J."/>
            <person name="Crous P."/>
            <person name="Grigoriev I."/>
        </authorList>
    </citation>
    <scope>NUCLEOTIDE SEQUENCE</scope>
    <source>
        <strain evidence="3">CBS 269.34</strain>
    </source>
</reference>
<evidence type="ECO:0000313" key="4">
    <source>
        <dbReference type="Proteomes" id="UP000799750"/>
    </source>
</evidence>
<keyword evidence="2" id="KW-0472">Membrane</keyword>
<feature type="compositionally biased region" description="Basic residues" evidence="1">
    <location>
        <begin position="1"/>
        <end position="10"/>
    </location>
</feature>
<dbReference type="PANTHER" id="PTHR41807:SF1">
    <property type="entry name" value="GLUTATHIONE TRANSFERASE 3"/>
    <property type="match status" value="1"/>
</dbReference>
<dbReference type="OrthoDB" id="4034134at2759"/>
<evidence type="ECO:0000256" key="1">
    <source>
        <dbReference type="SAM" id="MobiDB-lite"/>
    </source>
</evidence>
<name>A0A6A6RE61_9PEZI</name>
<dbReference type="EMBL" id="MU004181">
    <property type="protein sequence ID" value="KAF2503138.1"/>
    <property type="molecule type" value="Genomic_DNA"/>
</dbReference>
<proteinExistence type="predicted"/>
<protein>
    <submittedName>
        <fullName evidence="3">Uncharacterized protein</fullName>
    </submittedName>
</protein>
<feature type="transmembrane region" description="Helical" evidence="2">
    <location>
        <begin position="324"/>
        <end position="343"/>
    </location>
</feature>
<gene>
    <name evidence="3" type="ORF">BU16DRAFT_521746</name>
</gene>
<dbReference type="InterPro" id="IPR038872">
    <property type="entry name" value="Put_GTT3"/>
</dbReference>
<keyword evidence="4" id="KW-1185">Reference proteome</keyword>
<dbReference type="AlphaFoldDB" id="A0A6A6RE61"/>
<feature type="transmembrane region" description="Helical" evidence="2">
    <location>
        <begin position="222"/>
        <end position="245"/>
    </location>
</feature>
<evidence type="ECO:0000313" key="3">
    <source>
        <dbReference type="EMBL" id="KAF2503138.1"/>
    </source>
</evidence>
<dbReference type="GO" id="GO:0016020">
    <property type="term" value="C:membrane"/>
    <property type="evidence" value="ECO:0007669"/>
    <property type="project" value="TreeGrafter"/>
</dbReference>
<feature type="region of interest" description="Disordered" evidence="1">
    <location>
        <begin position="44"/>
        <end position="104"/>
    </location>
</feature>
<feature type="transmembrane region" description="Helical" evidence="2">
    <location>
        <begin position="266"/>
        <end position="286"/>
    </location>
</feature>
<sequence length="345" mass="37953">MSSWLHKKRKGELQELASQANVPDEGLLKEDLITALETRLAQNQSTYSKNPVFSDYYKRTGSPLKRERPSPPDAGTVVVSKPRRRQTKLIEREDSQEEATPRKALATRTPRTVSRITSAIDIPASPSQLANVAEQAGTAIDKKARDLWKLQKTRTEEVVEFLRENFSSVVAVQSFVSIIEAAGLQYSTLEWSHPKTPALASLGLKSREFPFPNLWLLLTSDFWAPATLWSLTSIFLPLVASYFVNLTLRSNTQHKTNKKTYTADPLTFNIVKALLAYTIYPLVAVAKEKGFPPVPVAEYVVPAWGPFSSDTVTTISKSVPGGPAGLLIGAGVGVLAALYDAALKK</sequence>
<accession>A0A6A6RE61</accession>
<dbReference type="Proteomes" id="UP000799750">
    <property type="component" value="Unassembled WGS sequence"/>
</dbReference>
<keyword evidence="2" id="KW-0812">Transmembrane</keyword>
<keyword evidence="2" id="KW-1133">Transmembrane helix</keyword>
<dbReference type="PANTHER" id="PTHR41807">
    <property type="entry name" value="GLUTATHIONE TRANSFERASE 3"/>
    <property type="match status" value="1"/>
</dbReference>